<dbReference type="Proteomes" id="UP000310708">
    <property type="component" value="Unassembled WGS sequence"/>
</dbReference>
<dbReference type="EMBL" id="SPRO01000045">
    <property type="protein sequence ID" value="TIC28053.1"/>
    <property type="molecule type" value="Genomic_DNA"/>
</dbReference>
<accession>A0A4V4MXC8</accession>
<feature type="domain" description="Secreted protein CSS2 C-terminal" evidence="1">
    <location>
        <begin position="27"/>
        <end position="114"/>
    </location>
</feature>
<comment type="caution">
    <text evidence="2">The sequence shown here is derived from an EMBL/GenBank/DDBJ whole genome shotgun (WGS) entry which is preliminary data.</text>
</comment>
<name>A0A4V4MXC8_9BASI</name>
<evidence type="ECO:0000259" key="1">
    <source>
        <dbReference type="Pfam" id="PF20521"/>
    </source>
</evidence>
<evidence type="ECO:0000313" key="2">
    <source>
        <dbReference type="EMBL" id="TIC28053.1"/>
    </source>
</evidence>
<evidence type="ECO:0000313" key="5">
    <source>
        <dbReference type="Proteomes" id="UP000310708"/>
    </source>
</evidence>
<gene>
    <name evidence="3" type="ORF">E3Q01_01559</name>
    <name evidence="2" type="ORF">E3Q10_03396</name>
</gene>
<dbReference type="EMBL" id="SPRX01000014">
    <property type="protein sequence ID" value="TIC66879.1"/>
    <property type="molecule type" value="Genomic_DNA"/>
</dbReference>
<evidence type="ECO:0000313" key="3">
    <source>
        <dbReference type="EMBL" id="TIC66879.1"/>
    </source>
</evidence>
<dbReference type="AlphaFoldDB" id="A0A4V4MXC8"/>
<protein>
    <recommendedName>
        <fullName evidence="1">Secreted protein CSS2 C-terminal domain-containing protein</fullName>
    </recommendedName>
</protein>
<reference evidence="4 5" key="1">
    <citation type="submission" date="2019-03" db="EMBL/GenBank/DDBJ databases">
        <title>Sequencing 25 genomes of Wallemia mellicola.</title>
        <authorList>
            <person name="Gostincar C."/>
        </authorList>
    </citation>
    <scope>NUCLEOTIDE SEQUENCE [LARGE SCALE GENOMIC DNA]</scope>
    <source>
        <strain evidence="3 5">EXF-757</strain>
        <strain evidence="2 4">EXF-8738</strain>
    </source>
</reference>
<dbReference type="Proteomes" id="UP000305647">
    <property type="component" value="Unassembled WGS sequence"/>
</dbReference>
<sequence>MDYNTKTAFIIVVLAYLVYILNPATLVMGGVTICDYVAKYMHGKTDNSDCMPEYKQIGPGSFFYYKPHGNCDTIASVQQIRNSLQFAIRSIPDRAPINGVTCLRLDKRGRFWGYAVTRSIDSGLDTSVAACNNGDETVARKTAFVKNKLAPMNLWPLEQKTENIDDNENYIRNTTF</sequence>
<dbReference type="Pfam" id="PF20521">
    <property type="entry name" value="DUF6736"/>
    <property type="match status" value="1"/>
</dbReference>
<proteinExistence type="predicted"/>
<dbReference type="InterPro" id="IPR046624">
    <property type="entry name" value="CSS2_C"/>
</dbReference>
<evidence type="ECO:0000313" key="4">
    <source>
        <dbReference type="Proteomes" id="UP000305647"/>
    </source>
</evidence>
<organism evidence="2 4">
    <name type="scientific">Wallemia mellicola</name>
    <dbReference type="NCBI Taxonomy" id="1708541"/>
    <lineage>
        <taxon>Eukaryota</taxon>
        <taxon>Fungi</taxon>
        <taxon>Dikarya</taxon>
        <taxon>Basidiomycota</taxon>
        <taxon>Wallemiomycotina</taxon>
        <taxon>Wallemiomycetes</taxon>
        <taxon>Wallemiales</taxon>
        <taxon>Wallemiaceae</taxon>
        <taxon>Wallemia</taxon>
    </lineage>
</organism>